<reference evidence="3" key="1">
    <citation type="submission" date="2020-03" db="EMBL/GenBank/DDBJ databases">
        <title>A high-quality chromosome-level genome assembly of a woody plant with both climbing and erect habits, Rhamnella rubrinervis.</title>
        <authorList>
            <person name="Lu Z."/>
            <person name="Yang Y."/>
            <person name="Zhu X."/>
            <person name="Sun Y."/>
        </authorList>
    </citation>
    <scope>NUCLEOTIDE SEQUENCE</scope>
    <source>
        <strain evidence="3">BYM</strain>
        <tissue evidence="3">Leaf</tissue>
    </source>
</reference>
<feature type="region of interest" description="Disordered" evidence="2">
    <location>
        <begin position="99"/>
        <end position="133"/>
    </location>
</feature>
<evidence type="ECO:0000313" key="3">
    <source>
        <dbReference type="EMBL" id="KAF3438483.1"/>
    </source>
</evidence>
<sequence length="133" mass="14756">MREEAPLQTQPFREAASNRSKGEGCLIVDHEEQTQELEKRLEAVEKEVRELRNDYENQLIIGFELMEEALKVSGATLPNTTPKAQLGEDVMHRKGDVEMSLPTTTSTGGEFAHTEASANAPDVEEEKQKDGSA</sequence>
<proteinExistence type="predicted"/>
<dbReference type="Proteomes" id="UP000796880">
    <property type="component" value="Unassembled WGS sequence"/>
</dbReference>
<comment type="caution">
    <text evidence="3">The sequence shown here is derived from an EMBL/GenBank/DDBJ whole genome shotgun (WGS) entry which is preliminary data.</text>
</comment>
<keyword evidence="1" id="KW-0175">Coiled coil</keyword>
<feature type="coiled-coil region" evidence="1">
    <location>
        <begin position="27"/>
        <end position="61"/>
    </location>
</feature>
<evidence type="ECO:0000256" key="1">
    <source>
        <dbReference type="SAM" id="Coils"/>
    </source>
</evidence>
<evidence type="ECO:0000313" key="4">
    <source>
        <dbReference type="Proteomes" id="UP000796880"/>
    </source>
</evidence>
<gene>
    <name evidence="3" type="ORF">FNV43_RR21245</name>
</gene>
<keyword evidence="4" id="KW-1185">Reference proteome</keyword>
<dbReference type="EMBL" id="VOIH02000009">
    <property type="protein sequence ID" value="KAF3438483.1"/>
    <property type="molecule type" value="Genomic_DNA"/>
</dbReference>
<name>A0A8K0E1X9_9ROSA</name>
<protein>
    <submittedName>
        <fullName evidence="3">Uncharacterized protein</fullName>
    </submittedName>
</protein>
<feature type="region of interest" description="Disordered" evidence="2">
    <location>
        <begin position="1"/>
        <end position="23"/>
    </location>
</feature>
<evidence type="ECO:0000256" key="2">
    <source>
        <dbReference type="SAM" id="MobiDB-lite"/>
    </source>
</evidence>
<organism evidence="3 4">
    <name type="scientific">Rhamnella rubrinervis</name>
    <dbReference type="NCBI Taxonomy" id="2594499"/>
    <lineage>
        <taxon>Eukaryota</taxon>
        <taxon>Viridiplantae</taxon>
        <taxon>Streptophyta</taxon>
        <taxon>Embryophyta</taxon>
        <taxon>Tracheophyta</taxon>
        <taxon>Spermatophyta</taxon>
        <taxon>Magnoliopsida</taxon>
        <taxon>eudicotyledons</taxon>
        <taxon>Gunneridae</taxon>
        <taxon>Pentapetalae</taxon>
        <taxon>rosids</taxon>
        <taxon>fabids</taxon>
        <taxon>Rosales</taxon>
        <taxon>Rhamnaceae</taxon>
        <taxon>rhamnoid group</taxon>
        <taxon>Rhamneae</taxon>
        <taxon>Rhamnella</taxon>
    </lineage>
</organism>
<accession>A0A8K0E1X9</accession>
<dbReference type="AlphaFoldDB" id="A0A8K0E1X9"/>